<dbReference type="InterPro" id="IPR050367">
    <property type="entry name" value="APC_superfamily"/>
</dbReference>
<feature type="transmembrane region" description="Helical" evidence="6">
    <location>
        <begin position="126"/>
        <end position="146"/>
    </location>
</feature>
<feature type="transmembrane region" description="Helical" evidence="6">
    <location>
        <begin position="41"/>
        <end position="62"/>
    </location>
</feature>
<evidence type="ECO:0000313" key="7">
    <source>
        <dbReference type="EMBL" id="QBP17630.1"/>
    </source>
</evidence>
<sequence length="428" mass="46146">MNINKEKLGFWSIVLLGINAIIGSGIFLLPNFGMKSFGPASILVLFVDAFLACTIGMCFAECSGLFSETGGAYIYARQAFGNFFGYEVGIAAWVIRIIAEATMYMAFATALGGFFPALNSPFAHDVIVTIMGVFLMAINIAGIRVSSVLNNVVTVGKLVPILLVIVVGLAFLHPANFHPFFITKLTTMHNFSNTAITLFYIFTGVEGLVVSAGEMNNVKKNLPRAILIVLGVVTLIYVLVMVACVGVMGTKLANTSVPLQSTMDTAIGHWGGAIIAIGSILSIGGIGVAATFITPRSMIALSDHGIMPKSFAKRNRWNAPYVSIIVCTVLTLLLAYSGTFTKLAQISAVSRFAQYIPTCIAVMVFRKTMPKAKRAFKLPLGYTIPIIALAVSAWLLVETNVEELLWGLGALVIAVPFYFITREYRHKI</sequence>
<feature type="transmembrane region" description="Helical" evidence="6">
    <location>
        <begin position="378"/>
        <end position="397"/>
    </location>
</feature>
<dbReference type="GO" id="GO:0022857">
    <property type="term" value="F:transmembrane transporter activity"/>
    <property type="evidence" value="ECO:0007669"/>
    <property type="project" value="InterPro"/>
</dbReference>
<keyword evidence="4 6" id="KW-1133">Transmembrane helix</keyword>
<accession>A0A4P6ZK65</accession>
<dbReference type="PANTHER" id="PTHR42770:SF18">
    <property type="entry name" value="ARGININE_AGMATINE ANTIPORTER"/>
    <property type="match status" value="1"/>
</dbReference>
<dbReference type="EMBL" id="CP034726">
    <property type="protein sequence ID" value="QBP17630.1"/>
    <property type="molecule type" value="Genomic_DNA"/>
</dbReference>
<evidence type="ECO:0000313" key="8">
    <source>
        <dbReference type="Proteomes" id="UP000294321"/>
    </source>
</evidence>
<feature type="transmembrane region" description="Helical" evidence="6">
    <location>
        <begin position="225"/>
        <end position="249"/>
    </location>
</feature>
<feature type="transmembrane region" description="Helical" evidence="6">
    <location>
        <begin position="317"/>
        <end position="336"/>
    </location>
</feature>
<dbReference type="PIRSF" id="PIRSF006060">
    <property type="entry name" value="AA_transporter"/>
    <property type="match status" value="1"/>
</dbReference>
<evidence type="ECO:0000256" key="3">
    <source>
        <dbReference type="ARBA" id="ARBA00022692"/>
    </source>
</evidence>
<organism evidence="7 8">
    <name type="scientific">Acetilactobacillus jinshanensis</name>
    <dbReference type="NCBI Taxonomy" id="1720083"/>
    <lineage>
        <taxon>Bacteria</taxon>
        <taxon>Bacillati</taxon>
        <taxon>Bacillota</taxon>
        <taxon>Bacilli</taxon>
        <taxon>Lactobacillales</taxon>
        <taxon>Lactobacillaceae</taxon>
        <taxon>Acetilactobacillus</taxon>
    </lineage>
</organism>
<feature type="transmembrane region" description="Helical" evidence="6">
    <location>
        <begin position="269"/>
        <end position="293"/>
    </location>
</feature>
<evidence type="ECO:0000256" key="1">
    <source>
        <dbReference type="ARBA" id="ARBA00004651"/>
    </source>
</evidence>
<feature type="transmembrane region" description="Helical" evidence="6">
    <location>
        <begin position="195"/>
        <end position="213"/>
    </location>
</feature>
<name>A0A4P6ZK65_9LACO</name>
<keyword evidence="2" id="KW-1003">Cell membrane</keyword>
<proteinExistence type="predicted"/>
<keyword evidence="3 6" id="KW-0812">Transmembrane</keyword>
<protein>
    <submittedName>
        <fullName evidence="7">Amino acid permease</fullName>
    </submittedName>
</protein>
<feature type="transmembrane region" description="Helical" evidence="6">
    <location>
        <begin position="83"/>
        <end position="106"/>
    </location>
</feature>
<evidence type="ECO:0000256" key="2">
    <source>
        <dbReference type="ARBA" id="ARBA00022475"/>
    </source>
</evidence>
<gene>
    <name evidence="7" type="ORF">ELX58_00165</name>
</gene>
<feature type="transmembrane region" description="Helical" evidence="6">
    <location>
        <begin position="403"/>
        <end position="421"/>
    </location>
</feature>
<dbReference type="KEGG" id="lji:ELX58_00165"/>
<evidence type="ECO:0000256" key="6">
    <source>
        <dbReference type="SAM" id="Phobius"/>
    </source>
</evidence>
<reference evidence="8" key="1">
    <citation type="submission" date="2018-12" db="EMBL/GenBank/DDBJ databases">
        <title>A new species of lactobacillus.</title>
        <authorList>
            <person name="Jian Y."/>
            <person name="Xin L."/>
            <person name="Hong Z.J."/>
            <person name="Ming L.Z."/>
            <person name="Hong X.Z."/>
        </authorList>
    </citation>
    <scope>NUCLEOTIDE SEQUENCE [LARGE SCALE GENOMIC DNA]</scope>
    <source>
        <strain evidence="8">HSLZ-75</strain>
    </source>
</reference>
<dbReference type="GO" id="GO:0005886">
    <property type="term" value="C:plasma membrane"/>
    <property type="evidence" value="ECO:0007669"/>
    <property type="project" value="UniProtKB-SubCell"/>
</dbReference>
<dbReference type="PANTHER" id="PTHR42770">
    <property type="entry name" value="AMINO ACID TRANSPORTER-RELATED"/>
    <property type="match status" value="1"/>
</dbReference>
<dbReference type="Gene3D" id="1.20.1740.10">
    <property type="entry name" value="Amino acid/polyamine transporter I"/>
    <property type="match status" value="1"/>
</dbReference>
<feature type="transmembrane region" description="Helical" evidence="6">
    <location>
        <begin position="348"/>
        <end position="366"/>
    </location>
</feature>
<feature type="transmembrane region" description="Helical" evidence="6">
    <location>
        <begin position="158"/>
        <end position="175"/>
    </location>
</feature>
<keyword evidence="5 6" id="KW-0472">Membrane</keyword>
<dbReference type="Proteomes" id="UP000294321">
    <property type="component" value="Chromosome"/>
</dbReference>
<dbReference type="InterPro" id="IPR002293">
    <property type="entry name" value="AA/rel_permease1"/>
</dbReference>
<dbReference type="OrthoDB" id="3181223at2"/>
<dbReference type="AlphaFoldDB" id="A0A4P6ZK65"/>
<evidence type="ECO:0000256" key="5">
    <source>
        <dbReference type="ARBA" id="ARBA00023136"/>
    </source>
</evidence>
<comment type="subcellular location">
    <subcellularLocation>
        <location evidence="1">Cell membrane</location>
        <topology evidence="1">Multi-pass membrane protein</topology>
    </subcellularLocation>
</comment>
<evidence type="ECO:0000256" key="4">
    <source>
        <dbReference type="ARBA" id="ARBA00022989"/>
    </source>
</evidence>
<keyword evidence="8" id="KW-1185">Reference proteome</keyword>
<feature type="transmembrane region" description="Helical" evidence="6">
    <location>
        <begin position="9"/>
        <end position="29"/>
    </location>
</feature>
<dbReference type="Pfam" id="PF13520">
    <property type="entry name" value="AA_permease_2"/>
    <property type="match status" value="1"/>
</dbReference>